<keyword evidence="3" id="KW-1185">Reference proteome</keyword>
<evidence type="ECO:0000313" key="2">
    <source>
        <dbReference type="EMBL" id="MFC6068643.1"/>
    </source>
</evidence>
<protein>
    <submittedName>
        <fullName evidence="2">Uncharacterized protein</fullName>
    </submittedName>
</protein>
<comment type="caution">
    <text evidence="2">The sequence shown here is derived from an EMBL/GenBank/DDBJ whole genome shotgun (WGS) entry which is preliminary data.</text>
</comment>
<evidence type="ECO:0000313" key="3">
    <source>
        <dbReference type="Proteomes" id="UP001596115"/>
    </source>
</evidence>
<feature type="compositionally biased region" description="Polar residues" evidence="1">
    <location>
        <begin position="230"/>
        <end position="240"/>
    </location>
</feature>
<dbReference type="EMBL" id="JBHRFL010000003">
    <property type="protein sequence ID" value="MFC6068643.1"/>
    <property type="molecule type" value="Genomic_DNA"/>
</dbReference>
<gene>
    <name evidence="2" type="ORF">ACFLLB_03545</name>
</gene>
<name>A0ABW1MZE9_9GAMM</name>
<dbReference type="Proteomes" id="UP001596115">
    <property type="component" value="Unassembled WGS sequence"/>
</dbReference>
<dbReference type="RefSeq" id="WP_367141416.1">
    <property type="nucleotide sequence ID" value="NZ_JBFLAA010000005.1"/>
</dbReference>
<proteinExistence type="predicted"/>
<evidence type="ECO:0000256" key="1">
    <source>
        <dbReference type="SAM" id="MobiDB-lite"/>
    </source>
</evidence>
<feature type="region of interest" description="Disordered" evidence="1">
    <location>
        <begin position="203"/>
        <end position="267"/>
    </location>
</feature>
<organism evidence="2 3">
    <name type="scientific">Stenotrophomonas geniculata</name>
    <dbReference type="NCBI Taxonomy" id="86188"/>
    <lineage>
        <taxon>Bacteria</taxon>
        <taxon>Pseudomonadati</taxon>
        <taxon>Pseudomonadota</taxon>
        <taxon>Gammaproteobacteria</taxon>
        <taxon>Lysobacterales</taxon>
        <taxon>Lysobacteraceae</taxon>
        <taxon>Stenotrophomonas</taxon>
    </lineage>
</organism>
<reference evidence="2 3" key="1">
    <citation type="submission" date="2024-09" db="EMBL/GenBank/DDBJ databases">
        <title>Whole genome analysis of Stenotrophomonas geniculata MK-1, and its biological control impact on peanut foliage fungus diseases.</title>
        <authorList>
            <person name="Ahsan T."/>
        </authorList>
    </citation>
    <scope>NUCLEOTIDE SEQUENCE [LARGE SCALE GENOMIC DNA]</scope>
    <source>
        <strain evidence="2 3">MK-1</strain>
    </source>
</reference>
<accession>A0ABW1MZE9</accession>
<sequence>MTGRIVTLNAAKGGINRLRVKGGADPATLYDLVDGYVDQAGVLRSRPGTQNTVTLPAEATKGMCAYDGKLIVFSHTPQTIPASNPGVECEVLRHPSLPEMPIKEIHFAGPFLGYLYVVAEFDNGEVFHFWLQRGTTWAPNKVYLPGSIVTPTDPNGIAYQLDSGTTTYPVWLKNIARALGDKVVPTVDNGYFYTATDVFGPAPRSGATEPSWPASPGATVFEDSDVANPTPITGEQSGNQLPPDITDRYGSSGGGSPWRNMNNQEAQ</sequence>